<evidence type="ECO:0000313" key="2">
    <source>
        <dbReference type="EMBL" id="SCO60835.1"/>
    </source>
</evidence>
<dbReference type="Gene3D" id="3.30.530.20">
    <property type="match status" value="1"/>
</dbReference>
<dbReference type="InterPro" id="IPR023393">
    <property type="entry name" value="START-like_dom_sf"/>
</dbReference>
<dbReference type="InterPro" id="IPR006486">
    <property type="entry name" value="PYST_A"/>
</dbReference>
<dbReference type="NCBIfam" id="TIGR01599">
    <property type="entry name" value="PYST-A"/>
    <property type="match status" value="1"/>
</dbReference>
<accession>A0A1D3SB89</accession>
<feature type="compositionally biased region" description="Basic and acidic residues" evidence="1">
    <location>
        <begin position="74"/>
        <end position="86"/>
    </location>
</feature>
<feature type="compositionally biased region" description="Basic and acidic residues" evidence="1">
    <location>
        <begin position="94"/>
        <end position="104"/>
    </location>
</feature>
<gene>
    <name evidence="2" type="ORF">PBSP11RLL_000258000</name>
</gene>
<dbReference type="VEuPathDB" id="PlasmoDB:PBANKA_1100900"/>
<reference evidence="2 3" key="1">
    <citation type="submission" date="2016-08" db="EMBL/GenBank/DDBJ databases">
        <authorList>
            <consortium name="Pathogen Informatics"/>
        </authorList>
    </citation>
    <scope>NUCLEOTIDE SEQUENCE [LARGE SCALE GENOMIC DNA]</scope>
    <source>
        <strain evidence="2 3">SP11 RLL</strain>
    </source>
</reference>
<dbReference type="AlphaFoldDB" id="A0A1D3SB89"/>
<feature type="compositionally biased region" description="Basic and acidic residues" evidence="1">
    <location>
        <begin position="34"/>
        <end position="46"/>
    </location>
</feature>
<dbReference type="SUPFAM" id="SSF55961">
    <property type="entry name" value="Bet v1-like"/>
    <property type="match status" value="1"/>
</dbReference>
<name>A0A1D3SB89_PLABE</name>
<dbReference type="Proteomes" id="UP000219974">
    <property type="component" value="Chromosome 11"/>
</dbReference>
<proteinExistence type="predicted"/>
<dbReference type="EMBL" id="LT608275">
    <property type="protein sequence ID" value="SCO60835.1"/>
    <property type="molecule type" value="Genomic_DNA"/>
</dbReference>
<protein>
    <submittedName>
        <fullName evidence="2">Fam-a protein</fullName>
    </submittedName>
</protein>
<evidence type="ECO:0000256" key="1">
    <source>
        <dbReference type="SAM" id="MobiDB-lite"/>
    </source>
</evidence>
<sequence>MVKIYIDIILFVVILLVYVNNKSFASELVSTNNVKHESVSSNDTKRKPVLATDSKRKPVSSNDAKRKPVLANNAKHEPVLANDAKRKPVSTNNVKHESVSSNDAKRKSVLVNNVKHEPVSVNDIKRKPVPIDDDVYKLPSTSGFIRKPTPAKGVICKVIPTNEVIRKPVSFDDFIRKHVSINDVIRKPIPANDGLRRLAMRNATVLKLLSSGFSLPNFNSSLSTSSKSTSSISSPPKTTNFTLANSSLNENCEQNDSLTCTDPEETQKATELMNEAVTALQKIAKNVDVCDHVNKQFDIDLYCKKHEEDTEIAIFSFEIKKSNNYNEIINKVWSPNGIKSFDEYHIKEKIVRVYNPNLVMMQQRRNSIVGPFKKYSYVLATKVEVSSDTTIIVFSSANINDYNSASRNTYTNTILKSANEFKTNVNSEEDIKDGKLKKFYINLYGYIIKKEERRIDVTYVYSINTMAYDVSYAPSFITKMEKSEKLLMLSSLKEFFDRK</sequence>
<organism evidence="2 3">
    <name type="scientific">Plasmodium berghei</name>
    <dbReference type="NCBI Taxonomy" id="5821"/>
    <lineage>
        <taxon>Eukaryota</taxon>
        <taxon>Sar</taxon>
        <taxon>Alveolata</taxon>
        <taxon>Apicomplexa</taxon>
        <taxon>Aconoidasida</taxon>
        <taxon>Haemosporida</taxon>
        <taxon>Plasmodiidae</taxon>
        <taxon>Plasmodium</taxon>
        <taxon>Plasmodium (Vinckeia)</taxon>
    </lineage>
</organism>
<evidence type="ECO:0000313" key="3">
    <source>
        <dbReference type="Proteomes" id="UP000219974"/>
    </source>
</evidence>
<feature type="region of interest" description="Disordered" evidence="1">
    <location>
        <begin position="31"/>
        <end position="104"/>
    </location>
</feature>